<dbReference type="CDD" id="cd04179">
    <property type="entry name" value="DPM_DPG-synthase_like"/>
    <property type="match status" value="1"/>
</dbReference>
<dbReference type="EMBL" id="CP016776">
    <property type="protein sequence ID" value="ASY20482.1"/>
    <property type="molecule type" value="Genomic_DNA"/>
</dbReference>
<dbReference type="InterPro" id="IPR029044">
    <property type="entry name" value="Nucleotide-diphossugar_trans"/>
</dbReference>
<organism evidence="3 4">
    <name type="scientific">Candidatus Planktophila vernalis</name>
    <dbReference type="NCBI Taxonomy" id="1884907"/>
    <lineage>
        <taxon>Bacteria</taxon>
        <taxon>Bacillati</taxon>
        <taxon>Actinomycetota</taxon>
        <taxon>Actinomycetes</taxon>
        <taxon>Candidatus Nanopelagicales</taxon>
        <taxon>Candidatus Nanopelagicaceae</taxon>
        <taxon>Candidatus Planktophila</taxon>
    </lineage>
</organism>
<dbReference type="RefSeq" id="WP_095686329.1">
    <property type="nucleotide sequence ID" value="NZ_CP016776.1"/>
</dbReference>
<evidence type="ECO:0000259" key="2">
    <source>
        <dbReference type="Pfam" id="PF00535"/>
    </source>
</evidence>
<evidence type="ECO:0000313" key="3">
    <source>
        <dbReference type="EMBL" id="ASY20482.1"/>
    </source>
</evidence>
<name>A0A249KUK3_9ACTN</name>
<evidence type="ECO:0000313" key="4">
    <source>
        <dbReference type="Proteomes" id="UP000217186"/>
    </source>
</evidence>
<dbReference type="Gene3D" id="3.90.550.10">
    <property type="entry name" value="Spore Coat Polysaccharide Biosynthesis Protein SpsA, Chain A"/>
    <property type="match status" value="1"/>
</dbReference>
<accession>A0A249KUK3</accession>
<dbReference type="AlphaFoldDB" id="A0A249KUK3"/>
<dbReference type="InterPro" id="IPR001173">
    <property type="entry name" value="Glyco_trans_2-like"/>
</dbReference>
<dbReference type="Pfam" id="PF00535">
    <property type="entry name" value="Glycos_transf_2"/>
    <property type="match status" value="1"/>
</dbReference>
<evidence type="ECO:0000256" key="1">
    <source>
        <dbReference type="ARBA" id="ARBA00006739"/>
    </source>
</evidence>
<keyword evidence="3" id="KW-0808">Transferase</keyword>
<dbReference type="Proteomes" id="UP000217186">
    <property type="component" value="Chromosome"/>
</dbReference>
<dbReference type="KEGG" id="pvn:A7sIIA15_06515"/>
<dbReference type="InterPro" id="IPR050256">
    <property type="entry name" value="Glycosyltransferase_2"/>
</dbReference>
<proteinExistence type="inferred from homology"/>
<reference evidence="3 4" key="1">
    <citation type="submission" date="2016-07" db="EMBL/GenBank/DDBJ databases">
        <title>High microdiversification within the ubiquitous acI lineage of Actinobacteria.</title>
        <authorList>
            <person name="Neuenschwander S.M."/>
            <person name="Salcher M."/>
            <person name="Ghai R."/>
            <person name="Pernthaler J."/>
        </authorList>
    </citation>
    <scope>NUCLEOTIDE SEQUENCE [LARGE SCALE GENOMIC DNA]</scope>
    <source>
        <strain evidence="3">MMS-IIA-15</strain>
    </source>
</reference>
<protein>
    <submittedName>
        <fullName evidence="3">Glycosyltransferase</fullName>
    </submittedName>
</protein>
<feature type="domain" description="Glycosyltransferase 2-like" evidence="2">
    <location>
        <begin position="6"/>
        <end position="166"/>
    </location>
</feature>
<dbReference type="OrthoDB" id="9763050at2"/>
<dbReference type="GO" id="GO:0016740">
    <property type="term" value="F:transferase activity"/>
    <property type="evidence" value="ECO:0007669"/>
    <property type="project" value="UniProtKB-KW"/>
</dbReference>
<dbReference type="SUPFAM" id="SSF53448">
    <property type="entry name" value="Nucleotide-diphospho-sugar transferases"/>
    <property type="match status" value="1"/>
</dbReference>
<gene>
    <name evidence="3" type="ORF">A7sIIA15_06515</name>
</gene>
<dbReference type="PANTHER" id="PTHR48090">
    <property type="entry name" value="UNDECAPRENYL-PHOSPHATE 4-DEOXY-4-FORMAMIDO-L-ARABINOSE TRANSFERASE-RELATED"/>
    <property type="match status" value="1"/>
</dbReference>
<sequence>MKTLAVLIPIFNEERTISELVAQLSMLPKGTVDQYVFVDDGSTDSSVMLLNQALTEVNFPHLLLKKENGGKASSVREGAIHLTTSHVVILDSDLELATSDIARLWAVVQDGKSDFVFGYRKFLAHSSFTWRYSRGNQILSNLYGLFFNEVITDIMCGYKLIPTSSLQQLPYKYNKFGIEIEIPMNMWKNHQRAYEVEVSYKARSRAEGKSISVSDAVRVILSMVVFRLSNKRSK</sequence>
<dbReference type="PANTHER" id="PTHR48090:SF7">
    <property type="entry name" value="RFBJ PROTEIN"/>
    <property type="match status" value="1"/>
</dbReference>
<keyword evidence="4" id="KW-1185">Reference proteome</keyword>
<comment type="similarity">
    <text evidence="1">Belongs to the glycosyltransferase 2 family.</text>
</comment>